<dbReference type="NCBIfam" id="TIGR00231">
    <property type="entry name" value="small_GTP"/>
    <property type="match status" value="1"/>
</dbReference>
<dbReference type="InterPro" id="IPR009022">
    <property type="entry name" value="EFG_III"/>
</dbReference>
<dbReference type="CDD" id="cd01886">
    <property type="entry name" value="EF-G"/>
    <property type="match status" value="1"/>
</dbReference>
<feature type="domain" description="Tr-type G" evidence="9">
    <location>
        <begin position="6"/>
        <end position="286"/>
    </location>
</feature>
<dbReference type="GO" id="GO:0003924">
    <property type="term" value="F:GTPase activity"/>
    <property type="evidence" value="ECO:0007669"/>
    <property type="project" value="InterPro"/>
</dbReference>
<evidence type="ECO:0000256" key="2">
    <source>
        <dbReference type="ARBA" id="ARBA00017872"/>
    </source>
</evidence>
<keyword evidence="4 8" id="KW-0251">Elongation factor</keyword>
<dbReference type="InterPro" id="IPR004161">
    <property type="entry name" value="EFTu-like_2"/>
</dbReference>
<dbReference type="AlphaFoldDB" id="A0A7L7LC06"/>
<dbReference type="InterPro" id="IPR004540">
    <property type="entry name" value="Transl_elong_EFG/EF2"/>
</dbReference>
<keyword evidence="8" id="KW-0963">Cytoplasm</keyword>
<dbReference type="Pfam" id="PF03144">
    <property type="entry name" value="GTP_EFTU_D2"/>
    <property type="match status" value="1"/>
</dbReference>
<dbReference type="FunFam" id="2.40.30.10:FF:000006">
    <property type="entry name" value="Elongation factor G"/>
    <property type="match status" value="1"/>
</dbReference>
<dbReference type="FunFam" id="3.30.230.10:FF:000003">
    <property type="entry name" value="Elongation factor G"/>
    <property type="match status" value="1"/>
</dbReference>
<dbReference type="NCBIfam" id="TIGR00484">
    <property type="entry name" value="EF-G"/>
    <property type="match status" value="1"/>
</dbReference>
<accession>A0A7L7LC06</accession>
<gene>
    <name evidence="8 10" type="primary">fusA</name>
    <name evidence="10" type="ORF">HUW48_20560</name>
</gene>
<dbReference type="GO" id="GO:0032790">
    <property type="term" value="P:ribosome disassembly"/>
    <property type="evidence" value="ECO:0007669"/>
    <property type="project" value="TreeGrafter"/>
</dbReference>
<dbReference type="Gene3D" id="3.30.70.240">
    <property type="match status" value="1"/>
</dbReference>
<dbReference type="Proteomes" id="UP000514509">
    <property type="component" value="Chromosome"/>
</dbReference>
<dbReference type="InterPro" id="IPR035649">
    <property type="entry name" value="EFG_V"/>
</dbReference>
<protein>
    <recommendedName>
        <fullName evidence="2 8">Elongation factor G</fullName>
        <shortName evidence="8">EF-G</shortName>
    </recommendedName>
</protein>
<keyword evidence="6 8" id="KW-0342">GTP-binding</keyword>
<organism evidence="10 11">
    <name type="scientific">Adhaeribacter radiodurans</name>
    <dbReference type="NCBI Taxonomy" id="2745197"/>
    <lineage>
        <taxon>Bacteria</taxon>
        <taxon>Pseudomonadati</taxon>
        <taxon>Bacteroidota</taxon>
        <taxon>Cytophagia</taxon>
        <taxon>Cytophagales</taxon>
        <taxon>Hymenobacteraceae</taxon>
        <taxon>Adhaeribacter</taxon>
    </lineage>
</organism>
<dbReference type="SUPFAM" id="SSF54211">
    <property type="entry name" value="Ribosomal protein S5 domain 2-like"/>
    <property type="match status" value="1"/>
</dbReference>
<dbReference type="InterPro" id="IPR031157">
    <property type="entry name" value="G_TR_CS"/>
</dbReference>
<dbReference type="InterPro" id="IPR020568">
    <property type="entry name" value="Ribosomal_Su5_D2-typ_SF"/>
</dbReference>
<keyword evidence="5 8" id="KW-0648">Protein biosynthesis</keyword>
<dbReference type="NCBIfam" id="NF009381">
    <property type="entry name" value="PRK12740.1-5"/>
    <property type="match status" value="1"/>
</dbReference>
<reference evidence="10 11" key="1">
    <citation type="submission" date="2020-08" db="EMBL/GenBank/DDBJ databases">
        <title>Adhaeribacter dokdonensis sp. nov., isolated from the rhizosphere of Elymus tsukushiensis, a plant native to the Dokdo Islands, Republic of Korea.</title>
        <authorList>
            <person name="Ghim S.Y."/>
        </authorList>
    </citation>
    <scope>NUCLEOTIDE SEQUENCE [LARGE SCALE GENOMIC DNA]</scope>
    <source>
        <strain evidence="10 11">KUDC8001</strain>
    </source>
</reference>
<dbReference type="GO" id="GO:0005525">
    <property type="term" value="F:GTP binding"/>
    <property type="evidence" value="ECO:0007669"/>
    <property type="project" value="UniProtKB-UniRule"/>
</dbReference>
<dbReference type="Gene3D" id="2.40.30.10">
    <property type="entry name" value="Translation factors"/>
    <property type="match status" value="1"/>
</dbReference>
<dbReference type="InterPro" id="IPR041095">
    <property type="entry name" value="EFG_II"/>
</dbReference>
<dbReference type="FunFam" id="3.30.70.870:FF:000001">
    <property type="entry name" value="Elongation factor G"/>
    <property type="match status" value="1"/>
</dbReference>
<evidence type="ECO:0000256" key="6">
    <source>
        <dbReference type="ARBA" id="ARBA00023134"/>
    </source>
</evidence>
<dbReference type="Gene3D" id="3.30.230.10">
    <property type="match status" value="1"/>
</dbReference>
<dbReference type="Pfam" id="PF00679">
    <property type="entry name" value="EFG_C"/>
    <property type="match status" value="1"/>
</dbReference>
<dbReference type="Pfam" id="PF00009">
    <property type="entry name" value="GTP_EFTU"/>
    <property type="match status" value="1"/>
</dbReference>
<dbReference type="SUPFAM" id="SSF52540">
    <property type="entry name" value="P-loop containing nucleoside triphosphate hydrolases"/>
    <property type="match status" value="1"/>
</dbReference>
<evidence type="ECO:0000313" key="10">
    <source>
        <dbReference type="EMBL" id="QMU30277.1"/>
    </source>
</evidence>
<dbReference type="InterPro" id="IPR047872">
    <property type="entry name" value="EFG_IV"/>
</dbReference>
<dbReference type="Gene3D" id="3.30.70.870">
    <property type="entry name" value="Elongation Factor G (Translational Gtpase), domain 3"/>
    <property type="match status" value="1"/>
</dbReference>
<dbReference type="InterPro" id="IPR035647">
    <property type="entry name" value="EFG_III/V"/>
</dbReference>
<dbReference type="FunFam" id="3.30.70.240:FF:000001">
    <property type="entry name" value="Elongation factor G"/>
    <property type="match status" value="1"/>
</dbReference>
<dbReference type="InterPro" id="IPR027417">
    <property type="entry name" value="P-loop_NTPase"/>
</dbReference>
<evidence type="ECO:0000256" key="3">
    <source>
        <dbReference type="ARBA" id="ARBA00022741"/>
    </source>
</evidence>
<evidence type="ECO:0000256" key="4">
    <source>
        <dbReference type="ARBA" id="ARBA00022768"/>
    </source>
</evidence>
<evidence type="ECO:0000256" key="1">
    <source>
        <dbReference type="ARBA" id="ARBA00005870"/>
    </source>
</evidence>
<feature type="binding site" evidence="8">
    <location>
        <begin position="137"/>
        <end position="140"/>
    </location>
    <ligand>
        <name>GTP</name>
        <dbReference type="ChEBI" id="CHEBI:37565"/>
    </ligand>
</feature>
<evidence type="ECO:0000256" key="7">
    <source>
        <dbReference type="ARBA" id="ARBA00024731"/>
    </source>
</evidence>
<feature type="binding site" evidence="8">
    <location>
        <begin position="15"/>
        <end position="22"/>
    </location>
    <ligand>
        <name>GTP</name>
        <dbReference type="ChEBI" id="CHEBI:37565"/>
    </ligand>
</feature>
<dbReference type="GO" id="GO:0005737">
    <property type="term" value="C:cytoplasm"/>
    <property type="evidence" value="ECO:0007669"/>
    <property type="project" value="UniProtKB-SubCell"/>
</dbReference>
<dbReference type="CDD" id="cd01434">
    <property type="entry name" value="EFG_mtEFG1_IV"/>
    <property type="match status" value="1"/>
</dbReference>
<evidence type="ECO:0000256" key="8">
    <source>
        <dbReference type="HAMAP-Rule" id="MF_00054"/>
    </source>
</evidence>
<dbReference type="InterPro" id="IPR000640">
    <property type="entry name" value="EFG_V-like"/>
</dbReference>
<dbReference type="SUPFAM" id="SSF50447">
    <property type="entry name" value="Translation proteins"/>
    <property type="match status" value="1"/>
</dbReference>
<comment type="function">
    <text evidence="7 8">Catalyzes the GTP-dependent ribosomal translocation step during translation elongation. During this step, the ribosome changes from the pre-translocational (PRE) to the post-translocational (POST) state as the newly formed A-site-bound peptidyl-tRNA and P-site-bound deacylated tRNA move to the P and E sites, respectively. Catalyzes the coordinated movement of the two tRNA molecules, the mRNA and conformational changes in the ribosome.</text>
</comment>
<keyword evidence="11" id="KW-1185">Reference proteome</keyword>
<dbReference type="InterPro" id="IPR014721">
    <property type="entry name" value="Ribsml_uS5_D2-typ_fold_subgr"/>
</dbReference>
<dbReference type="RefSeq" id="WP_182412727.1">
    <property type="nucleotide sequence ID" value="NZ_CP055153.1"/>
</dbReference>
<dbReference type="Pfam" id="PF14492">
    <property type="entry name" value="EFG_III"/>
    <property type="match status" value="1"/>
</dbReference>
<dbReference type="InterPro" id="IPR005225">
    <property type="entry name" value="Small_GTP-bd"/>
</dbReference>
<sequence length="699" mass="77422">MARDLKYTRNIGIAAHIDAGKTTTTERILYYSGVSHKIGEVHDGAATMDWMEQEQERGITITSAATTVSWDYRGNKYHINIIDTPGHVDFTVEVNRSLRVLDGLVFLFSAVDGVEPQSETNWRLANNYNVARIGFVNKMDRSGADFLAVVRQVKEMLGSNAVALQLPIGSEDNFRGVVDLVNFRGIEWNEHDKGMTFTEVPIPDDMLDEATEYREKLLEAVAEYDESLMEKYFDDPESITEDEILTALRKATIDMAIVPMLCGSSFKNKGVQTMLDYVMALCPSPLDKESIKGTNPDTGEEVARKPSETEPFAALAFKIATDPYVGRLCFIRAYSGVLESGSYVYNTRSENKERISRIFQMHANKQNAIERLSAGDIGAVVGFKDIKTGDTLCAQDAKIVLEAMDFPEPVIGYAIEPKTQADADKMGMAIGKLVEEDPTLQVHTDQETGQTILRGMGELHLEIIMDRLKREFKVEINQGAPQVAYKETITKNVEHRETYKKQSGGRGKFGDIVFELGPREDNKQGLEFVNGIVGGVIPKEFIPAIQKGFEEAMKDGVLAGFPIEAMKVRLFHGSYHEVDSDALSFELAARQGFKEAARKCAPKLLEPIMALEVITPDEYTGPVTGDLNRRRGLMKGMDTKAGSQVVKADVPLSELFGYVTDLRTLTSGRATANLTFSHYEQVPQNLADGIVAKTKGTGK</sequence>
<comment type="similarity">
    <text evidence="1 8">Belongs to the TRAFAC class translation factor GTPase superfamily. Classic translation factor GTPase family. EF-G/EF-2 subfamily.</text>
</comment>
<comment type="subcellular location">
    <subcellularLocation>
        <location evidence="8">Cytoplasm</location>
    </subcellularLocation>
</comment>
<feature type="binding site" evidence="8">
    <location>
        <begin position="83"/>
        <end position="87"/>
    </location>
    <ligand>
        <name>GTP</name>
        <dbReference type="ChEBI" id="CHEBI:37565"/>
    </ligand>
</feature>
<dbReference type="PROSITE" id="PS51722">
    <property type="entry name" value="G_TR_2"/>
    <property type="match status" value="1"/>
</dbReference>
<dbReference type="HAMAP" id="MF_00054_B">
    <property type="entry name" value="EF_G_EF_2_B"/>
    <property type="match status" value="1"/>
</dbReference>
<dbReference type="SMART" id="SM00889">
    <property type="entry name" value="EFG_IV"/>
    <property type="match status" value="1"/>
</dbReference>
<dbReference type="PANTHER" id="PTHR43261:SF1">
    <property type="entry name" value="RIBOSOME-RELEASING FACTOR 2, MITOCHONDRIAL"/>
    <property type="match status" value="1"/>
</dbReference>
<dbReference type="SMART" id="SM00838">
    <property type="entry name" value="EFG_C"/>
    <property type="match status" value="1"/>
</dbReference>
<dbReference type="CDD" id="cd03713">
    <property type="entry name" value="EFG_mtEFG_C"/>
    <property type="match status" value="1"/>
</dbReference>
<dbReference type="Pfam" id="PF03764">
    <property type="entry name" value="EFG_IV"/>
    <property type="match status" value="1"/>
</dbReference>
<dbReference type="PROSITE" id="PS00301">
    <property type="entry name" value="G_TR_1"/>
    <property type="match status" value="1"/>
</dbReference>
<keyword evidence="3 8" id="KW-0547">Nucleotide-binding</keyword>
<dbReference type="PRINTS" id="PR00315">
    <property type="entry name" value="ELONGATNFCT"/>
</dbReference>
<dbReference type="InterPro" id="IPR009000">
    <property type="entry name" value="Transl_B-barrel_sf"/>
</dbReference>
<dbReference type="PANTHER" id="PTHR43261">
    <property type="entry name" value="TRANSLATION ELONGATION FACTOR G-RELATED"/>
    <property type="match status" value="1"/>
</dbReference>
<dbReference type="CDD" id="cd04088">
    <property type="entry name" value="EFG_mtEFG_II"/>
    <property type="match status" value="1"/>
</dbReference>
<dbReference type="Gene3D" id="3.40.50.300">
    <property type="entry name" value="P-loop containing nucleotide triphosphate hydrolases"/>
    <property type="match status" value="1"/>
</dbReference>
<dbReference type="SUPFAM" id="SSF54980">
    <property type="entry name" value="EF-G C-terminal domain-like"/>
    <property type="match status" value="2"/>
</dbReference>
<dbReference type="GO" id="GO:0003746">
    <property type="term" value="F:translation elongation factor activity"/>
    <property type="evidence" value="ECO:0007669"/>
    <property type="project" value="UniProtKB-UniRule"/>
</dbReference>
<dbReference type="InterPro" id="IPR000795">
    <property type="entry name" value="T_Tr_GTP-bd_dom"/>
</dbReference>
<evidence type="ECO:0000259" key="9">
    <source>
        <dbReference type="PROSITE" id="PS51722"/>
    </source>
</evidence>
<dbReference type="FunFam" id="3.40.50.300:FF:000029">
    <property type="entry name" value="Elongation factor G"/>
    <property type="match status" value="1"/>
</dbReference>
<evidence type="ECO:0000256" key="5">
    <source>
        <dbReference type="ARBA" id="ARBA00022917"/>
    </source>
</evidence>
<dbReference type="CDD" id="cd16262">
    <property type="entry name" value="EFG_III"/>
    <property type="match status" value="1"/>
</dbReference>
<proteinExistence type="inferred from homology"/>
<dbReference type="EMBL" id="CP055153">
    <property type="protein sequence ID" value="QMU30277.1"/>
    <property type="molecule type" value="Genomic_DNA"/>
</dbReference>
<dbReference type="InterPro" id="IPR005517">
    <property type="entry name" value="Transl_elong_EFG/EF2_IV"/>
</dbReference>
<evidence type="ECO:0000313" key="11">
    <source>
        <dbReference type="Proteomes" id="UP000514509"/>
    </source>
</evidence>
<dbReference type="KEGG" id="add:HUW48_20560"/>
<name>A0A7L7LC06_9BACT</name>